<evidence type="ECO:0000256" key="1">
    <source>
        <dbReference type="SAM" id="MobiDB-lite"/>
    </source>
</evidence>
<feature type="compositionally biased region" description="Low complexity" evidence="1">
    <location>
        <begin position="37"/>
        <end position="66"/>
    </location>
</feature>
<reference evidence="2 3" key="1">
    <citation type="journal article" date="2016" name="Genome Biol. Evol.">
        <title>Gene Family Evolution Reflects Adaptation to Soil Environmental Stressors in the Genome of the Collembolan Orchesella cincta.</title>
        <authorList>
            <person name="Faddeeva-Vakhrusheva A."/>
            <person name="Derks M.F."/>
            <person name="Anvar S.Y."/>
            <person name="Agamennone V."/>
            <person name="Suring W."/>
            <person name="Smit S."/>
            <person name="van Straalen N.M."/>
            <person name="Roelofs D."/>
        </authorList>
    </citation>
    <scope>NUCLEOTIDE SEQUENCE [LARGE SCALE GENOMIC DNA]</scope>
    <source>
        <tissue evidence="2">Mixed pool</tissue>
    </source>
</reference>
<keyword evidence="3" id="KW-1185">Reference proteome</keyword>
<name>A0A1D2MZ96_ORCCI</name>
<feature type="region of interest" description="Disordered" evidence="1">
    <location>
        <begin position="198"/>
        <end position="236"/>
    </location>
</feature>
<accession>A0A1D2MZ96</accession>
<dbReference type="OMA" id="ETMDGSH"/>
<organism evidence="2 3">
    <name type="scientific">Orchesella cincta</name>
    <name type="common">Springtail</name>
    <name type="synonym">Podura cincta</name>
    <dbReference type="NCBI Taxonomy" id="48709"/>
    <lineage>
        <taxon>Eukaryota</taxon>
        <taxon>Metazoa</taxon>
        <taxon>Ecdysozoa</taxon>
        <taxon>Arthropoda</taxon>
        <taxon>Hexapoda</taxon>
        <taxon>Collembola</taxon>
        <taxon>Entomobryomorpha</taxon>
        <taxon>Entomobryoidea</taxon>
        <taxon>Orchesellidae</taxon>
        <taxon>Orchesellinae</taxon>
        <taxon>Orchesella</taxon>
    </lineage>
</organism>
<evidence type="ECO:0000313" key="2">
    <source>
        <dbReference type="EMBL" id="ODM98366.1"/>
    </source>
</evidence>
<dbReference type="STRING" id="48709.A0A1D2MZ96"/>
<evidence type="ECO:0000313" key="3">
    <source>
        <dbReference type="Proteomes" id="UP000094527"/>
    </source>
</evidence>
<dbReference type="AlphaFoldDB" id="A0A1D2MZ96"/>
<gene>
    <name evidence="2" type="ORF">Ocin01_08320</name>
</gene>
<dbReference type="EMBL" id="LJIJ01000361">
    <property type="protein sequence ID" value="ODM98366.1"/>
    <property type="molecule type" value="Genomic_DNA"/>
</dbReference>
<protein>
    <submittedName>
        <fullName evidence="2">Uncharacterized protein</fullName>
    </submittedName>
</protein>
<proteinExistence type="predicted"/>
<dbReference type="Proteomes" id="UP000094527">
    <property type="component" value="Unassembled WGS sequence"/>
</dbReference>
<dbReference type="OrthoDB" id="6344011at2759"/>
<feature type="compositionally biased region" description="Low complexity" evidence="1">
    <location>
        <begin position="78"/>
        <end position="108"/>
    </location>
</feature>
<comment type="caution">
    <text evidence="2">The sequence shown here is derived from an EMBL/GenBank/DDBJ whole genome shotgun (WGS) entry which is preliminary data.</text>
</comment>
<sequence>MGCGASKNDVIKSASSGNEPKVKGGGGASANGDTKVNGNTNSAGGTSNPDQSKNSSRDSLNSSMMSEGSTIPASEKFGNGSAGTAGNNNGNNNDISGGVSGGSSSNRNLPELPPLKPPRTSKVGFLDQTETMDGSHHTPVAFEVPAEEDASLIKKHPPRRLRQLEERPPDATSITQEALEEKVALANERRNQVLHQRVASARTKSARAGGRVRRPALDSELESNETRESGLENEGE</sequence>
<feature type="region of interest" description="Disordered" evidence="1">
    <location>
        <begin position="1"/>
        <end position="123"/>
    </location>
</feature>